<evidence type="ECO:0000256" key="1">
    <source>
        <dbReference type="SAM" id="SignalP"/>
    </source>
</evidence>
<proteinExistence type="predicted"/>
<evidence type="ECO:0000313" key="2">
    <source>
        <dbReference type="EMBL" id="KAH0816139.1"/>
    </source>
</evidence>
<reference evidence="2" key="2">
    <citation type="submission" date="2021-08" db="EMBL/GenBank/DDBJ databases">
        <authorList>
            <person name="Eriksson T."/>
        </authorList>
    </citation>
    <scope>NUCLEOTIDE SEQUENCE</scope>
    <source>
        <strain evidence="2">Stoneville</strain>
        <tissue evidence="2">Whole head</tissue>
    </source>
</reference>
<keyword evidence="3" id="KW-1185">Reference proteome</keyword>
<keyword evidence="1" id="KW-0732">Signal</keyword>
<evidence type="ECO:0008006" key="4">
    <source>
        <dbReference type="Google" id="ProtNLM"/>
    </source>
</evidence>
<comment type="caution">
    <text evidence="2">The sequence shown here is derived from an EMBL/GenBank/DDBJ whole genome shotgun (WGS) entry which is preliminary data.</text>
</comment>
<accession>A0A8J6HK63</accession>
<reference evidence="2" key="1">
    <citation type="journal article" date="2020" name="J Insects Food Feed">
        <title>The yellow mealworm (Tenebrio molitor) genome: a resource for the emerging insects as food and feed industry.</title>
        <authorList>
            <person name="Eriksson T."/>
            <person name="Andere A."/>
            <person name="Kelstrup H."/>
            <person name="Emery V."/>
            <person name="Picard C."/>
        </authorList>
    </citation>
    <scope>NUCLEOTIDE SEQUENCE</scope>
    <source>
        <strain evidence="2">Stoneville</strain>
        <tissue evidence="2">Whole head</tissue>
    </source>
</reference>
<dbReference type="AlphaFoldDB" id="A0A8J6HK63"/>
<feature type="chain" id="PRO_5035183381" description="Secreted protein" evidence="1">
    <location>
        <begin position="19"/>
        <end position="96"/>
    </location>
</feature>
<name>A0A8J6HK63_TENMO</name>
<sequence>MWPLVWKAFWSQLWSCCASPERPRQRAGIDGGVDSRNGTTMAALVVAQLESWCWGHKRAREKGSGMSSQRIIGSSTCPDKTRRLSMGQCDFLILLD</sequence>
<protein>
    <recommendedName>
        <fullName evidence="4">Secreted protein</fullName>
    </recommendedName>
</protein>
<dbReference type="Proteomes" id="UP000719412">
    <property type="component" value="Unassembled WGS sequence"/>
</dbReference>
<feature type="signal peptide" evidence="1">
    <location>
        <begin position="1"/>
        <end position="18"/>
    </location>
</feature>
<dbReference type="EMBL" id="JABDTM020021990">
    <property type="protein sequence ID" value="KAH0816139.1"/>
    <property type="molecule type" value="Genomic_DNA"/>
</dbReference>
<evidence type="ECO:0000313" key="3">
    <source>
        <dbReference type="Proteomes" id="UP000719412"/>
    </source>
</evidence>
<gene>
    <name evidence="2" type="ORF">GEV33_006652</name>
</gene>
<organism evidence="2 3">
    <name type="scientific">Tenebrio molitor</name>
    <name type="common">Yellow mealworm beetle</name>
    <dbReference type="NCBI Taxonomy" id="7067"/>
    <lineage>
        <taxon>Eukaryota</taxon>
        <taxon>Metazoa</taxon>
        <taxon>Ecdysozoa</taxon>
        <taxon>Arthropoda</taxon>
        <taxon>Hexapoda</taxon>
        <taxon>Insecta</taxon>
        <taxon>Pterygota</taxon>
        <taxon>Neoptera</taxon>
        <taxon>Endopterygota</taxon>
        <taxon>Coleoptera</taxon>
        <taxon>Polyphaga</taxon>
        <taxon>Cucujiformia</taxon>
        <taxon>Tenebrionidae</taxon>
        <taxon>Tenebrio</taxon>
    </lineage>
</organism>